<dbReference type="AlphaFoldDB" id="Q8DIV9"/>
<dbReference type="PROSITE" id="PS51318">
    <property type="entry name" value="TAT"/>
    <property type="match status" value="1"/>
</dbReference>
<dbReference type="Gene3D" id="3.60.15.10">
    <property type="entry name" value="Ribonuclease Z/Hydroxyacylglutathione hydrolase-like"/>
    <property type="match status" value="1"/>
</dbReference>
<keyword evidence="2" id="KW-1185">Reference proteome</keyword>
<evidence type="ECO:0000313" key="2">
    <source>
        <dbReference type="Proteomes" id="UP000000440"/>
    </source>
</evidence>
<dbReference type="PANTHER" id="PTHR39189">
    <property type="entry name" value="UPF0173 METAL-DEPENDENT HYDROLASE YTKL"/>
    <property type="match status" value="1"/>
</dbReference>
<dbReference type="SUPFAM" id="SSF56281">
    <property type="entry name" value="Metallo-hydrolase/oxidoreductase"/>
    <property type="match status" value="1"/>
</dbReference>
<dbReference type="InterPro" id="IPR036866">
    <property type="entry name" value="RibonucZ/Hydroxyglut_hydro"/>
</dbReference>
<accession>Q8DIV9</accession>
<dbReference type="InterPro" id="IPR006311">
    <property type="entry name" value="TAT_signal"/>
</dbReference>
<gene>
    <name evidence="1" type="ordered locus">tlr1472</name>
</gene>
<dbReference type="EMBL" id="BA000039">
    <property type="protein sequence ID" value="BAC09024.1"/>
    <property type="molecule type" value="Genomic_DNA"/>
</dbReference>
<dbReference type="PANTHER" id="PTHR39189:SF1">
    <property type="entry name" value="UPF0173 METAL-DEPENDENT HYDROLASE YTKL"/>
    <property type="match status" value="1"/>
</dbReference>
<reference evidence="1 2" key="1">
    <citation type="journal article" date="2002" name="DNA Res.">
        <title>Complete genome structure of the thermophilic cyanobacterium Thermosynechococcus elongatus BP-1.</title>
        <authorList>
            <person name="Nakamura Y."/>
            <person name="Kaneko T."/>
            <person name="Sato S."/>
            <person name="Ikeuchi M."/>
            <person name="Katoh H."/>
            <person name="Sasamoto S."/>
            <person name="Watanabe A."/>
            <person name="Iriguchi M."/>
            <person name="Kawashima K."/>
            <person name="Kimura T."/>
            <person name="Kishida Y."/>
            <person name="Kiyokawa C."/>
            <person name="Kohara M."/>
            <person name="Matsumoto M."/>
            <person name="Matsuno A."/>
            <person name="Nakazaki N."/>
            <person name="Shimpo S."/>
            <person name="Sugimoto M."/>
            <person name="Takeuchi C."/>
            <person name="Yamada M."/>
            <person name="Tabata S."/>
        </authorList>
    </citation>
    <scope>NUCLEOTIDE SEQUENCE [LARGE SCALE GENOMIC DNA]</scope>
    <source>
        <strain evidence="2">IAM M-273 / NIES-2133 / BP-1</strain>
    </source>
</reference>
<dbReference type="STRING" id="197221.gene:10748072"/>
<dbReference type="PATRIC" id="fig|197221.4.peg.1544"/>
<sequence length="254" mass="27573">MRGDNMERRQFLRLAQVGAIASLGGHWAAHAQGGGLSLQWFGHTCFFFTGSGQRVLVNPFRAIGCTKGLQPPRVTADIVMISSRLLDEGYIEGLRGQPKLLFQPGSYKVNGLSIQGIRTSHDRVGGFRFGVNVVWRWQQGGINLLHMGGIAMPITIEQRILMGRPDVMMVPVGGTDKAYRAEEAKAAIEVLQPRLVIPCHYRTAAADPNNCDLAALEDFLKVMEGTPVRRSGGAALSLSAANLPPKTTIQVLSI</sequence>
<name>Q8DIV9_THEVB</name>
<evidence type="ECO:0000313" key="1">
    <source>
        <dbReference type="EMBL" id="BAC09024.1"/>
    </source>
</evidence>
<dbReference type="KEGG" id="tel:tlr1472"/>
<dbReference type="EnsemblBacteria" id="BAC09024">
    <property type="protein sequence ID" value="BAC09024"/>
    <property type="gene ID" value="BAC09024"/>
</dbReference>
<proteinExistence type="predicted"/>
<dbReference type="Pfam" id="PF13483">
    <property type="entry name" value="Lactamase_B_3"/>
    <property type="match status" value="1"/>
</dbReference>
<dbReference type="Proteomes" id="UP000000440">
    <property type="component" value="Chromosome"/>
</dbReference>
<dbReference type="eggNOG" id="COG2220">
    <property type="taxonomic scope" value="Bacteria"/>
</dbReference>
<protein>
    <submittedName>
        <fullName evidence="1">Tlr1472 protein</fullName>
    </submittedName>
</protein>
<organism evidence="1 2">
    <name type="scientific">Thermosynechococcus vestitus (strain NIES-2133 / IAM M-273 / BP-1)</name>
    <dbReference type="NCBI Taxonomy" id="197221"/>
    <lineage>
        <taxon>Bacteria</taxon>
        <taxon>Bacillati</taxon>
        <taxon>Cyanobacteriota</taxon>
        <taxon>Cyanophyceae</taxon>
        <taxon>Acaryochloridales</taxon>
        <taxon>Thermosynechococcaceae</taxon>
        <taxon>Thermosynechococcus</taxon>
    </lineage>
</organism>